<evidence type="ECO:0000313" key="4">
    <source>
        <dbReference type="Proteomes" id="UP000231658"/>
    </source>
</evidence>
<feature type="chain" id="PRO_5008680828" evidence="1">
    <location>
        <begin position="20"/>
        <end position="194"/>
    </location>
</feature>
<sequence>MKNTLLTSLAFGASAFLLAACAQPELPQDNYYRLNVKTPTSGMVKLDGVLEVERFRADGLISGRPIAYSEGKGHLSEYHYHFWVEPPVDLLQDAMVKFLRAANLAKHVVTPELRMDEHYLLTGKIKRLERDLASRDKVAVEIEIGLKRTSDDKIIVLKTYARELVQSDSGVNGAVAAMNAALSDIYAEFLNDVR</sequence>
<dbReference type="RefSeq" id="WP_069189385.1">
    <property type="nucleotide sequence ID" value="NZ_FLYE01000044.1"/>
</dbReference>
<dbReference type="EMBL" id="FLYE01000044">
    <property type="protein sequence ID" value="SCA57346.1"/>
    <property type="molecule type" value="Genomic_DNA"/>
</dbReference>
<reference evidence="3 4" key="1">
    <citation type="submission" date="2016-07" db="EMBL/GenBank/DDBJ databases">
        <authorList>
            <person name="Lefevre C.T."/>
        </authorList>
    </citation>
    <scope>NUCLEOTIDE SEQUENCE [LARGE SCALE GENOMIC DNA]</scope>
    <source>
        <strain evidence="3">PR1</strain>
    </source>
</reference>
<keyword evidence="1" id="KW-0732">Signal</keyword>
<protein>
    <submittedName>
        <fullName evidence="3">Putative ABC-type uncharacterized transport system</fullName>
    </submittedName>
</protein>
<dbReference type="AlphaFoldDB" id="A0A1C3RJ98"/>
<dbReference type="SUPFAM" id="SSF159594">
    <property type="entry name" value="XCC0632-like"/>
    <property type="match status" value="1"/>
</dbReference>
<dbReference type="Pfam" id="PF03886">
    <property type="entry name" value="ABC_trans_aux"/>
    <property type="match status" value="1"/>
</dbReference>
<accession>A0A1C3RJ98</accession>
<dbReference type="Proteomes" id="UP000231658">
    <property type="component" value="Unassembled WGS sequence"/>
</dbReference>
<evidence type="ECO:0000259" key="2">
    <source>
        <dbReference type="Pfam" id="PF03886"/>
    </source>
</evidence>
<feature type="domain" description="ABC-type transport auxiliary lipoprotein component" evidence="2">
    <location>
        <begin position="32"/>
        <end position="185"/>
    </location>
</feature>
<feature type="signal peptide" evidence="1">
    <location>
        <begin position="1"/>
        <end position="19"/>
    </location>
</feature>
<evidence type="ECO:0000256" key="1">
    <source>
        <dbReference type="SAM" id="SignalP"/>
    </source>
</evidence>
<dbReference type="OrthoDB" id="8445211at2"/>
<gene>
    <name evidence="3" type="ORF">MTBPR1_50102</name>
</gene>
<dbReference type="Gene3D" id="3.40.50.10610">
    <property type="entry name" value="ABC-type transport auxiliary lipoprotein component"/>
    <property type="match status" value="1"/>
</dbReference>
<name>A0A1C3RJ98_9PROT</name>
<evidence type="ECO:0000313" key="3">
    <source>
        <dbReference type="EMBL" id="SCA57346.1"/>
    </source>
</evidence>
<organism evidence="3 4">
    <name type="scientific">Candidatus Terasakiella magnetica</name>
    <dbReference type="NCBI Taxonomy" id="1867952"/>
    <lineage>
        <taxon>Bacteria</taxon>
        <taxon>Pseudomonadati</taxon>
        <taxon>Pseudomonadota</taxon>
        <taxon>Alphaproteobacteria</taxon>
        <taxon>Rhodospirillales</taxon>
        <taxon>Terasakiellaceae</taxon>
        <taxon>Terasakiella</taxon>
    </lineage>
</organism>
<dbReference type="PROSITE" id="PS51257">
    <property type="entry name" value="PROKAR_LIPOPROTEIN"/>
    <property type="match status" value="1"/>
</dbReference>
<dbReference type="STRING" id="1867952.MTBPR1_50102"/>
<keyword evidence="4" id="KW-1185">Reference proteome</keyword>
<proteinExistence type="predicted"/>
<dbReference type="InterPro" id="IPR005586">
    <property type="entry name" value="ABC_trans_aux"/>
</dbReference>